<comment type="subunit">
    <text evidence="3 13">Tetramer of two alpha and two beta subunits.</text>
</comment>
<dbReference type="InterPro" id="IPR004188">
    <property type="entry name" value="Phe-tRNA_ligase_II_N"/>
</dbReference>
<proteinExistence type="inferred from homology"/>
<name>A0A2M6ITD6_9BACT</name>
<comment type="cofactor">
    <cofactor evidence="13">
        <name>Mg(2+)</name>
        <dbReference type="ChEBI" id="CHEBI:18420"/>
    </cofactor>
    <text evidence="13">Binds 2 magnesium ions per tetramer.</text>
</comment>
<keyword evidence="4 13" id="KW-0963">Cytoplasm</keyword>
<sequence>MKDLKTTREKFQVKLTSIVSLPQLELLKLEYLSRNGIVNELLKDMKSLSIDERKIYGQQINKLKDEIAKQLDSTQKKLISSLNQSKYDVTLPGNMRKNGSLHVVSYAIEEISKIFEKIGFIRMSYPEVEWDWYSFEALNMPSNHPARDDFETFYIDHPENKEFGKMLLTPHTSSGQPREMMRLGKPPIRMINIAKTYRPNWDVSHTPMFHQFEGFCVDKKINITHLKGTINYFVKEFFGENREIRLRPFHFQFTEPSFEIDITCDICDGTGYIFKDELQTKNAKSRSFAEKIKCKLCKQGWLELGGSGMVHPNILKFSGINPDEYTGWAFGFGVERVMMMKTGVGLNDIRLLYEGDIRVLEQF</sequence>
<keyword evidence="6 13" id="KW-0479">Metal-binding</keyword>
<evidence type="ECO:0000256" key="8">
    <source>
        <dbReference type="ARBA" id="ARBA00022840"/>
    </source>
</evidence>
<dbReference type="Proteomes" id="UP000231056">
    <property type="component" value="Unassembled WGS sequence"/>
</dbReference>
<keyword evidence="8 13" id="KW-0067">ATP-binding</keyword>
<dbReference type="PANTHER" id="PTHR11538">
    <property type="entry name" value="PHENYLALANYL-TRNA SYNTHETASE"/>
    <property type="match status" value="1"/>
</dbReference>
<comment type="subcellular location">
    <subcellularLocation>
        <location evidence="1 13">Cytoplasm</location>
    </subcellularLocation>
</comment>
<evidence type="ECO:0000256" key="11">
    <source>
        <dbReference type="ARBA" id="ARBA00023146"/>
    </source>
</evidence>
<dbReference type="GO" id="GO:0000287">
    <property type="term" value="F:magnesium ion binding"/>
    <property type="evidence" value="ECO:0007669"/>
    <property type="project" value="UniProtKB-UniRule"/>
</dbReference>
<protein>
    <recommendedName>
        <fullName evidence="13">Phenylalanine--tRNA ligase alpha subunit</fullName>
        <ecNumber evidence="13">6.1.1.20</ecNumber>
    </recommendedName>
    <alternativeName>
        <fullName evidence="13">Phenylalanyl-tRNA synthetase alpha subunit</fullName>
        <shortName evidence="13">PheRS</shortName>
    </alternativeName>
</protein>
<evidence type="ECO:0000256" key="10">
    <source>
        <dbReference type="ARBA" id="ARBA00022917"/>
    </source>
</evidence>
<dbReference type="InterPro" id="IPR045864">
    <property type="entry name" value="aa-tRNA-synth_II/BPL/LPL"/>
</dbReference>
<dbReference type="HAMAP" id="MF_00281">
    <property type="entry name" value="Phe_tRNA_synth_alpha1"/>
    <property type="match status" value="1"/>
</dbReference>
<feature type="binding site" evidence="13">
    <location>
        <position position="255"/>
    </location>
    <ligand>
        <name>Mg(2+)</name>
        <dbReference type="ChEBI" id="CHEBI:18420"/>
        <note>shared with beta subunit</note>
    </ligand>
</feature>
<organism evidence="15 16">
    <name type="scientific">Candidatus Roizmanbacteria bacterium CG11_big_fil_rev_8_21_14_0_20_36_8</name>
    <dbReference type="NCBI Taxonomy" id="1974856"/>
    <lineage>
        <taxon>Bacteria</taxon>
        <taxon>Candidatus Roizmaniibacteriota</taxon>
    </lineage>
</organism>
<evidence type="ECO:0000259" key="14">
    <source>
        <dbReference type="PROSITE" id="PS50862"/>
    </source>
</evidence>
<dbReference type="InterPro" id="IPR006195">
    <property type="entry name" value="aa-tRNA-synth_II"/>
</dbReference>
<comment type="caution">
    <text evidence="15">The sequence shown here is derived from an EMBL/GenBank/DDBJ whole genome shotgun (WGS) entry which is preliminary data.</text>
</comment>
<dbReference type="GO" id="GO:0000049">
    <property type="term" value="F:tRNA binding"/>
    <property type="evidence" value="ECO:0007669"/>
    <property type="project" value="InterPro"/>
</dbReference>
<keyword evidence="10 13" id="KW-0648">Protein biosynthesis</keyword>
<dbReference type="GO" id="GO:0005737">
    <property type="term" value="C:cytoplasm"/>
    <property type="evidence" value="ECO:0007669"/>
    <property type="project" value="UniProtKB-SubCell"/>
</dbReference>
<dbReference type="SUPFAM" id="SSF46589">
    <property type="entry name" value="tRNA-binding arm"/>
    <property type="match status" value="1"/>
</dbReference>
<feature type="domain" description="Aminoacyl-transfer RNA synthetases class-II family profile" evidence="14">
    <location>
        <begin position="111"/>
        <end position="354"/>
    </location>
</feature>
<dbReference type="SUPFAM" id="SSF55681">
    <property type="entry name" value="Class II aaRS and biotin synthetases"/>
    <property type="match status" value="1"/>
</dbReference>
<evidence type="ECO:0000256" key="4">
    <source>
        <dbReference type="ARBA" id="ARBA00022490"/>
    </source>
</evidence>
<keyword evidence="5 13" id="KW-0436">Ligase</keyword>
<dbReference type="InterPro" id="IPR010978">
    <property type="entry name" value="tRNA-bd_arm"/>
</dbReference>
<evidence type="ECO:0000256" key="12">
    <source>
        <dbReference type="ARBA" id="ARBA00049255"/>
    </source>
</evidence>
<evidence type="ECO:0000313" key="15">
    <source>
        <dbReference type="EMBL" id="PIQ73117.1"/>
    </source>
</evidence>
<keyword evidence="11 13" id="KW-0030">Aminoacyl-tRNA synthetase</keyword>
<dbReference type="Pfam" id="PF02912">
    <property type="entry name" value="Phe_tRNA-synt_N"/>
    <property type="match status" value="1"/>
</dbReference>
<evidence type="ECO:0000256" key="1">
    <source>
        <dbReference type="ARBA" id="ARBA00004496"/>
    </source>
</evidence>
<comment type="catalytic activity">
    <reaction evidence="12 13">
        <text>tRNA(Phe) + L-phenylalanine + ATP = L-phenylalanyl-tRNA(Phe) + AMP + diphosphate + H(+)</text>
        <dbReference type="Rhea" id="RHEA:19413"/>
        <dbReference type="Rhea" id="RHEA-COMP:9668"/>
        <dbReference type="Rhea" id="RHEA-COMP:9699"/>
        <dbReference type="ChEBI" id="CHEBI:15378"/>
        <dbReference type="ChEBI" id="CHEBI:30616"/>
        <dbReference type="ChEBI" id="CHEBI:33019"/>
        <dbReference type="ChEBI" id="CHEBI:58095"/>
        <dbReference type="ChEBI" id="CHEBI:78442"/>
        <dbReference type="ChEBI" id="CHEBI:78531"/>
        <dbReference type="ChEBI" id="CHEBI:456215"/>
        <dbReference type="EC" id="6.1.1.20"/>
    </reaction>
</comment>
<dbReference type="PROSITE" id="PS50862">
    <property type="entry name" value="AA_TRNA_LIGASE_II"/>
    <property type="match status" value="1"/>
</dbReference>
<keyword evidence="7 13" id="KW-0547">Nucleotide-binding</keyword>
<dbReference type="Pfam" id="PF01409">
    <property type="entry name" value="tRNA-synt_2d"/>
    <property type="match status" value="1"/>
</dbReference>
<dbReference type="InterPro" id="IPR022911">
    <property type="entry name" value="Phe_tRNA_ligase_alpha1_bac"/>
</dbReference>
<dbReference type="Gene3D" id="3.30.930.10">
    <property type="entry name" value="Bira Bifunctional Protein, Domain 2"/>
    <property type="match status" value="1"/>
</dbReference>
<evidence type="ECO:0000256" key="2">
    <source>
        <dbReference type="ARBA" id="ARBA00010207"/>
    </source>
</evidence>
<evidence type="ECO:0000313" key="16">
    <source>
        <dbReference type="Proteomes" id="UP000231056"/>
    </source>
</evidence>
<dbReference type="GO" id="GO:0005524">
    <property type="term" value="F:ATP binding"/>
    <property type="evidence" value="ECO:0007669"/>
    <property type="project" value="UniProtKB-UniRule"/>
</dbReference>
<comment type="similarity">
    <text evidence="2 13">Belongs to the class-II aminoacyl-tRNA synthetase family. Phe-tRNA synthetase alpha subunit type 1 subfamily.</text>
</comment>
<dbReference type="CDD" id="cd00496">
    <property type="entry name" value="PheRS_alpha_core"/>
    <property type="match status" value="1"/>
</dbReference>
<dbReference type="InterPro" id="IPR002319">
    <property type="entry name" value="Phenylalanyl-tRNA_Synthase"/>
</dbReference>
<dbReference type="EMBL" id="PCVM01000101">
    <property type="protein sequence ID" value="PIQ73117.1"/>
    <property type="molecule type" value="Genomic_DNA"/>
</dbReference>
<evidence type="ECO:0000256" key="5">
    <source>
        <dbReference type="ARBA" id="ARBA00022598"/>
    </source>
</evidence>
<dbReference type="AlphaFoldDB" id="A0A2M6ITD6"/>
<accession>A0A2M6ITD6</accession>
<dbReference type="PANTHER" id="PTHR11538:SF41">
    <property type="entry name" value="PHENYLALANINE--TRNA LIGASE, MITOCHONDRIAL"/>
    <property type="match status" value="1"/>
</dbReference>
<dbReference type="GO" id="GO:0006432">
    <property type="term" value="P:phenylalanyl-tRNA aminoacylation"/>
    <property type="evidence" value="ECO:0007669"/>
    <property type="project" value="UniProtKB-UniRule"/>
</dbReference>
<evidence type="ECO:0000256" key="6">
    <source>
        <dbReference type="ARBA" id="ARBA00022723"/>
    </source>
</evidence>
<dbReference type="InterPro" id="IPR004529">
    <property type="entry name" value="Phe-tRNA-synth_IIc_asu"/>
</dbReference>
<evidence type="ECO:0000256" key="9">
    <source>
        <dbReference type="ARBA" id="ARBA00022842"/>
    </source>
</evidence>
<evidence type="ECO:0000256" key="13">
    <source>
        <dbReference type="HAMAP-Rule" id="MF_00281"/>
    </source>
</evidence>
<evidence type="ECO:0000256" key="3">
    <source>
        <dbReference type="ARBA" id="ARBA00011209"/>
    </source>
</evidence>
<dbReference type="EC" id="6.1.1.20" evidence="13"/>
<dbReference type="NCBIfam" id="TIGR00468">
    <property type="entry name" value="pheS"/>
    <property type="match status" value="1"/>
</dbReference>
<dbReference type="GO" id="GO:0004826">
    <property type="term" value="F:phenylalanine-tRNA ligase activity"/>
    <property type="evidence" value="ECO:0007669"/>
    <property type="project" value="UniProtKB-UniRule"/>
</dbReference>
<gene>
    <name evidence="13" type="primary">pheS</name>
    <name evidence="15" type="ORF">COV58_04260</name>
</gene>
<keyword evidence="9 13" id="KW-0460">Magnesium</keyword>
<evidence type="ECO:0000256" key="7">
    <source>
        <dbReference type="ARBA" id="ARBA00022741"/>
    </source>
</evidence>
<reference evidence="15 16" key="1">
    <citation type="submission" date="2017-09" db="EMBL/GenBank/DDBJ databases">
        <title>Depth-based differentiation of microbial function through sediment-hosted aquifers and enrichment of novel symbionts in the deep terrestrial subsurface.</title>
        <authorList>
            <person name="Probst A.J."/>
            <person name="Ladd B."/>
            <person name="Jarett J.K."/>
            <person name="Geller-Mcgrath D.E."/>
            <person name="Sieber C.M."/>
            <person name="Emerson J.B."/>
            <person name="Anantharaman K."/>
            <person name="Thomas B.C."/>
            <person name="Malmstrom R."/>
            <person name="Stieglmeier M."/>
            <person name="Klingl A."/>
            <person name="Woyke T."/>
            <person name="Ryan C.M."/>
            <person name="Banfield J.F."/>
        </authorList>
    </citation>
    <scope>NUCLEOTIDE SEQUENCE [LARGE SCALE GENOMIC DNA]</scope>
    <source>
        <strain evidence="15">CG11_big_fil_rev_8_21_14_0_20_36_8</strain>
    </source>
</reference>